<protein>
    <recommendedName>
        <fullName evidence="6">THO complex subunit 5 homolog</fullName>
    </recommendedName>
</protein>
<reference evidence="5" key="1">
    <citation type="submission" date="2015-12" db="EMBL/GenBank/DDBJ databases">
        <title>De novo transcriptome assembly of four potential Pierce s Disease insect vectors from Arizona vineyards.</title>
        <authorList>
            <person name="Tassone E.E."/>
        </authorList>
    </citation>
    <scope>NUCLEOTIDE SEQUENCE</scope>
</reference>
<proteinExistence type="inferred from homology"/>
<organism evidence="5">
    <name type="scientific">Clastoptera arizonana</name>
    <name type="common">Arizona spittle bug</name>
    <dbReference type="NCBI Taxonomy" id="38151"/>
    <lineage>
        <taxon>Eukaryota</taxon>
        <taxon>Metazoa</taxon>
        <taxon>Ecdysozoa</taxon>
        <taxon>Arthropoda</taxon>
        <taxon>Hexapoda</taxon>
        <taxon>Insecta</taxon>
        <taxon>Pterygota</taxon>
        <taxon>Neoptera</taxon>
        <taxon>Paraneoptera</taxon>
        <taxon>Hemiptera</taxon>
        <taxon>Auchenorrhyncha</taxon>
        <taxon>Cercopoidea</taxon>
        <taxon>Clastopteridae</taxon>
        <taxon>Clastoptera</taxon>
    </lineage>
</organism>
<gene>
    <name evidence="5" type="ORF">g.16099</name>
</gene>
<dbReference type="PANTHER" id="PTHR13375">
    <property type="entry name" value="FMS INTERACTING PROTEIN"/>
    <property type="match status" value="1"/>
</dbReference>
<dbReference type="InterPro" id="IPR019163">
    <property type="entry name" value="THO_Thoc5"/>
</dbReference>
<comment type="subcellular location">
    <subcellularLocation>
        <location evidence="1">Nucleus</location>
    </subcellularLocation>
</comment>
<evidence type="ECO:0000256" key="1">
    <source>
        <dbReference type="ARBA" id="ARBA00004123"/>
    </source>
</evidence>
<dbReference type="AlphaFoldDB" id="A0A1B6C294"/>
<keyword evidence="3" id="KW-0539">Nucleus</keyword>
<dbReference type="PANTHER" id="PTHR13375:SF3">
    <property type="entry name" value="THO COMPLEX SUBUNIT 5 HOMOLOG"/>
    <property type="match status" value="1"/>
</dbReference>
<name>A0A1B6C294_9HEMI</name>
<dbReference type="EMBL" id="GEDC01029662">
    <property type="protein sequence ID" value="JAS07636.1"/>
    <property type="molecule type" value="Transcribed_RNA"/>
</dbReference>
<evidence type="ECO:0000313" key="5">
    <source>
        <dbReference type="EMBL" id="JAS07636.1"/>
    </source>
</evidence>
<evidence type="ECO:0008006" key="6">
    <source>
        <dbReference type="Google" id="ProtNLM"/>
    </source>
</evidence>
<feature type="region of interest" description="Disordered" evidence="4">
    <location>
        <begin position="315"/>
        <end position="344"/>
    </location>
</feature>
<comment type="similarity">
    <text evidence="2">Belongs to the THOC5 family.</text>
</comment>
<accession>A0A1B6C294</accession>
<evidence type="ECO:0000256" key="3">
    <source>
        <dbReference type="ARBA" id="ARBA00023242"/>
    </source>
</evidence>
<feature type="region of interest" description="Disordered" evidence="4">
    <location>
        <begin position="1"/>
        <end position="26"/>
    </location>
</feature>
<feature type="compositionally biased region" description="Basic and acidic residues" evidence="4">
    <location>
        <begin position="1"/>
        <end position="24"/>
    </location>
</feature>
<dbReference type="GO" id="GO:0006406">
    <property type="term" value="P:mRNA export from nucleus"/>
    <property type="evidence" value="ECO:0007669"/>
    <property type="project" value="TreeGrafter"/>
</dbReference>
<evidence type="ECO:0000256" key="2">
    <source>
        <dbReference type="ARBA" id="ARBA00008044"/>
    </source>
</evidence>
<sequence>MGKEPIVSRESREPAVKKRKKEDNAQELNTTQDLYMQTILYEGEEVKTRNPDDDLDLFDTTCRRFHKIIKEISDLKQKNTDEAKAQLVEKRTEGVLLFAIFKKLNRLEKFRTNQSRDTLHKVKQQVDSLHLQLQNLLYETFHLQKEVTKCLQFKSKDKDIDLVSKEDFYKEAPVSISRPKLTRKDDHQLQLARLEWELQQRKEIALQCQNMQTEKEKVASEILKKQTRIDDLAPLLKEILAVAKPVQDSLNLGGKPGPSPGLAQNASLLPHPLYFLFVQADAYKEACDSSMKLTCAINGDKEEAQRLKRNVDVMSTAVDSDSDNQEETSNKRHHRKKSRAERLEERKKQLLMAHPLSVEIGITLKDGNTIAIEFFYLINLHVVTMKAKMKRMYNINDSNLITGEHILTELFPNDFGTGSPNIANYYQLKEVGIETFDSNSLGLAYIWAQKVCGLNFTGDGGDIKKVPPSSQISQLTLPSVIKAIKNRLRARSALCFQLQPLELGQLPVIPEVSIHFPQKLIAKISKWSSLTWQEYEALNFTSHIIKADYVSSRDIFYKAQLTRGEAEMTLAVAIKNCYPELPPIFALQTSWLGKTSGAFNNDSIRDIEREVNIFFKELVGKIGSVFNLLCAQIYRLVTCFDVLLESSGNTDFNREKVFLQTARGRNRSRPLKYLDDVGGGIFTQR</sequence>
<dbReference type="Pfam" id="PF09766">
    <property type="entry name" value="FmiP_Thoc5"/>
    <property type="match status" value="1"/>
</dbReference>
<dbReference type="GO" id="GO:0000445">
    <property type="term" value="C:THO complex part of transcription export complex"/>
    <property type="evidence" value="ECO:0007669"/>
    <property type="project" value="TreeGrafter"/>
</dbReference>
<evidence type="ECO:0000256" key="4">
    <source>
        <dbReference type="SAM" id="MobiDB-lite"/>
    </source>
</evidence>
<dbReference type="GO" id="GO:0003729">
    <property type="term" value="F:mRNA binding"/>
    <property type="evidence" value="ECO:0007669"/>
    <property type="project" value="TreeGrafter"/>
</dbReference>